<feature type="transmembrane region" description="Helical" evidence="1">
    <location>
        <begin position="147"/>
        <end position="168"/>
    </location>
</feature>
<dbReference type="PANTHER" id="PTHR22911:SF103">
    <property type="entry name" value="BLR2811 PROTEIN"/>
    <property type="match status" value="1"/>
</dbReference>
<keyword evidence="1" id="KW-0812">Transmembrane</keyword>
<evidence type="ECO:0000256" key="1">
    <source>
        <dbReference type="SAM" id="Phobius"/>
    </source>
</evidence>
<keyword evidence="1" id="KW-1133">Transmembrane helix</keyword>
<feature type="domain" description="EamA" evidence="2">
    <location>
        <begin position="9"/>
        <end position="141"/>
    </location>
</feature>
<protein>
    <submittedName>
        <fullName evidence="3">DMT family transporter</fullName>
    </submittedName>
</protein>
<gene>
    <name evidence="3" type="ORF">WG219_18020</name>
</gene>
<dbReference type="Pfam" id="PF00892">
    <property type="entry name" value="EamA"/>
    <property type="match status" value="2"/>
</dbReference>
<reference evidence="3 4" key="1">
    <citation type="submission" date="2024-03" db="EMBL/GenBank/DDBJ databases">
        <title>Complete genome of BD2.</title>
        <authorList>
            <person name="Cao G."/>
        </authorList>
    </citation>
    <scope>NUCLEOTIDE SEQUENCE [LARGE SCALE GENOMIC DNA]</scope>
    <source>
        <strain evidence="3 4">BD2</strain>
    </source>
</reference>
<feature type="transmembrane region" description="Helical" evidence="1">
    <location>
        <begin position="125"/>
        <end position="141"/>
    </location>
</feature>
<dbReference type="InterPro" id="IPR000620">
    <property type="entry name" value="EamA_dom"/>
</dbReference>
<keyword evidence="4" id="KW-1185">Reference proteome</keyword>
<feature type="transmembrane region" description="Helical" evidence="1">
    <location>
        <begin position="208"/>
        <end position="226"/>
    </location>
</feature>
<organism evidence="3 4">
    <name type="scientific">Ectopseudomonas mendocina</name>
    <name type="common">Pseudomonas mendocina</name>
    <dbReference type="NCBI Taxonomy" id="300"/>
    <lineage>
        <taxon>Bacteria</taxon>
        <taxon>Pseudomonadati</taxon>
        <taxon>Pseudomonadota</taxon>
        <taxon>Gammaproteobacteria</taxon>
        <taxon>Pseudomonadales</taxon>
        <taxon>Pseudomonadaceae</taxon>
        <taxon>Ectopseudomonas</taxon>
    </lineage>
</organism>
<feature type="transmembrane region" description="Helical" evidence="1">
    <location>
        <begin position="74"/>
        <end position="94"/>
    </location>
</feature>
<feature type="transmembrane region" description="Helical" evidence="1">
    <location>
        <begin position="32"/>
        <end position="54"/>
    </location>
</feature>
<feature type="transmembrane region" description="Helical" evidence="1">
    <location>
        <begin position="238"/>
        <end position="257"/>
    </location>
</feature>
<sequence>MPTTNRLGLGILLILCSGFLLASHDGLSKYLTQIYPVFFIVWARYLAQTVMMTAMFAPRMGKRLIATQAPKLQFARAICLVGVSLFIFSALMFIPLGEATAVIFLSPVVVILISAFVLKEKISRSVWVSVAGGLLGVMIIVRPGGELFTPAILLPIAAAICFGTYHVLTRRLSGVDHPVASNYISSIVGTLVMSIFLPWVWVVPSVEHALAIVSLAALAMGGHLCLTNAYHHASAATLAPFTYSQIIFAALLGMLIFGHVPDLGGMLGMAIIIISGVSLAISKAQSRRRSKVVAA</sequence>
<feature type="transmembrane region" description="Helical" evidence="1">
    <location>
        <begin position="100"/>
        <end position="118"/>
    </location>
</feature>
<dbReference type="PANTHER" id="PTHR22911">
    <property type="entry name" value="ACYL-MALONYL CONDENSING ENZYME-RELATED"/>
    <property type="match status" value="1"/>
</dbReference>
<dbReference type="Proteomes" id="UP001476583">
    <property type="component" value="Chromosome"/>
</dbReference>
<evidence type="ECO:0000313" key="3">
    <source>
        <dbReference type="EMBL" id="WXL25180.1"/>
    </source>
</evidence>
<dbReference type="EMBL" id="CP148074">
    <property type="protein sequence ID" value="WXL25180.1"/>
    <property type="molecule type" value="Genomic_DNA"/>
</dbReference>
<feature type="transmembrane region" description="Helical" evidence="1">
    <location>
        <begin position="263"/>
        <end position="281"/>
    </location>
</feature>
<evidence type="ECO:0000313" key="4">
    <source>
        <dbReference type="Proteomes" id="UP001476583"/>
    </source>
</evidence>
<dbReference type="SUPFAM" id="SSF103481">
    <property type="entry name" value="Multidrug resistance efflux transporter EmrE"/>
    <property type="match status" value="2"/>
</dbReference>
<keyword evidence="1" id="KW-0472">Membrane</keyword>
<evidence type="ECO:0000259" key="2">
    <source>
        <dbReference type="Pfam" id="PF00892"/>
    </source>
</evidence>
<proteinExistence type="predicted"/>
<name>A0ABZ2RFH2_ECTME</name>
<dbReference type="InterPro" id="IPR037185">
    <property type="entry name" value="EmrE-like"/>
</dbReference>
<feature type="domain" description="EamA" evidence="2">
    <location>
        <begin position="150"/>
        <end position="275"/>
    </location>
</feature>
<accession>A0ABZ2RFH2</accession>
<feature type="transmembrane region" description="Helical" evidence="1">
    <location>
        <begin position="180"/>
        <end position="202"/>
    </location>
</feature>